<feature type="domain" description="J" evidence="2">
    <location>
        <begin position="82"/>
        <end position="149"/>
    </location>
</feature>
<proteinExistence type="predicted"/>
<dbReference type="HOGENOM" id="CLU_052555_1_0_1"/>
<evidence type="ECO:0000313" key="3">
    <source>
        <dbReference type="EMBL" id="KIK44426.1"/>
    </source>
</evidence>
<protein>
    <recommendedName>
        <fullName evidence="2">J domain-containing protein</fullName>
    </recommendedName>
</protein>
<accession>A0A0D0ARU4</accession>
<dbReference type="Pfam" id="PF00226">
    <property type="entry name" value="DnaJ"/>
    <property type="match status" value="1"/>
</dbReference>
<dbReference type="PROSITE" id="PS50076">
    <property type="entry name" value="DNAJ_2"/>
    <property type="match status" value="1"/>
</dbReference>
<dbReference type="SUPFAM" id="SSF46565">
    <property type="entry name" value="Chaperone J-domain"/>
    <property type="match status" value="1"/>
</dbReference>
<evidence type="ECO:0000259" key="2">
    <source>
        <dbReference type="PROSITE" id="PS50076"/>
    </source>
</evidence>
<gene>
    <name evidence="3" type="ORF">CY34DRAFT_802737</name>
</gene>
<feature type="chain" id="PRO_5002207672" description="J domain-containing protein" evidence="1">
    <location>
        <begin position="18"/>
        <end position="331"/>
    </location>
</feature>
<evidence type="ECO:0000313" key="4">
    <source>
        <dbReference type="Proteomes" id="UP000054485"/>
    </source>
</evidence>
<dbReference type="SMART" id="SM00271">
    <property type="entry name" value="DnaJ"/>
    <property type="match status" value="1"/>
</dbReference>
<dbReference type="PANTHER" id="PTHR44825:SF1">
    <property type="entry name" value="DNAJ HOMOLOG SUBFAMILY C MEMBER 4"/>
    <property type="match status" value="1"/>
</dbReference>
<dbReference type="PANTHER" id="PTHR44825">
    <property type="match status" value="1"/>
</dbReference>
<dbReference type="EMBL" id="KN835191">
    <property type="protein sequence ID" value="KIK44426.1"/>
    <property type="molecule type" value="Genomic_DNA"/>
</dbReference>
<organism evidence="3 4">
    <name type="scientific">Suillus luteus UH-Slu-Lm8-n1</name>
    <dbReference type="NCBI Taxonomy" id="930992"/>
    <lineage>
        <taxon>Eukaryota</taxon>
        <taxon>Fungi</taxon>
        <taxon>Dikarya</taxon>
        <taxon>Basidiomycota</taxon>
        <taxon>Agaricomycotina</taxon>
        <taxon>Agaricomycetes</taxon>
        <taxon>Agaricomycetidae</taxon>
        <taxon>Boletales</taxon>
        <taxon>Suillineae</taxon>
        <taxon>Suillaceae</taxon>
        <taxon>Suillus</taxon>
    </lineage>
</organism>
<keyword evidence="4" id="KW-1185">Reference proteome</keyword>
<name>A0A0D0ARU4_9AGAM</name>
<dbReference type="InterPro" id="IPR001623">
    <property type="entry name" value="DnaJ_domain"/>
</dbReference>
<dbReference type="OrthoDB" id="259708at2759"/>
<reference evidence="3 4" key="1">
    <citation type="submission" date="2014-04" db="EMBL/GenBank/DDBJ databases">
        <authorList>
            <consortium name="DOE Joint Genome Institute"/>
            <person name="Kuo A."/>
            <person name="Ruytinx J."/>
            <person name="Rineau F."/>
            <person name="Colpaert J."/>
            <person name="Kohler A."/>
            <person name="Nagy L.G."/>
            <person name="Floudas D."/>
            <person name="Copeland A."/>
            <person name="Barry K.W."/>
            <person name="Cichocki N."/>
            <person name="Veneault-Fourrey C."/>
            <person name="LaButti K."/>
            <person name="Lindquist E.A."/>
            <person name="Lipzen A."/>
            <person name="Lundell T."/>
            <person name="Morin E."/>
            <person name="Murat C."/>
            <person name="Sun H."/>
            <person name="Tunlid A."/>
            <person name="Henrissat B."/>
            <person name="Grigoriev I.V."/>
            <person name="Hibbett D.S."/>
            <person name="Martin F."/>
            <person name="Nordberg H.P."/>
            <person name="Cantor M.N."/>
            <person name="Hua S.X."/>
        </authorList>
    </citation>
    <scope>NUCLEOTIDE SEQUENCE [LARGE SCALE GENOMIC DNA]</scope>
    <source>
        <strain evidence="3 4">UH-Slu-Lm8-n1</strain>
    </source>
</reference>
<dbReference type="InParanoid" id="A0A0D0ARU4"/>
<dbReference type="InterPro" id="IPR036869">
    <property type="entry name" value="J_dom_sf"/>
</dbReference>
<keyword evidence="1" id="KW-0732">Signal</keyword>
<dbReference type="AlphaFoldDB" id="A0A0D0ARU4"/>
<dbReference type="Gene3D" id="1.10.287.110">
    <property type="entry name" value="DnaJ domain"/>
    <property type="match status" value="1"/>
</dbReference>
<dbReference type="CDD" id="cd06257">
    <property type="entry name" value="DnaJ"/>
    <property type="match status" value="1"/>
</dbReference>
<feature type="signal peptide" evidence="1">
    <location>
        <begin position="1"/>
        <end position="17"/>
    </location>
</feature>
<sequence length="331" mass="37261">MMFSFVFFSATVASSLLHRHLRATDDEHNASDNVPVHPKHIAWSPQPYPSTQEQKSCDTLKSLPSDDRFYTPEMLQVLSSDDLYCILGVPKSPTIDRVTIRRAYLSRSRACHPDKFPGNPDATSAFQKVSVAYNVLSNPSSKRTYDSRPVHSHSKYDFFAQSSPHADETLKGVLLSVFSEFLEGDFEMIRTLLRAIGDLNPSLQLGDDGINSVLSVLLSVRERVLTCRTCVIALHDELCRALEIQNAFHQLPYFDIAGRSRLTIQLTRITISLPVTLENAMQAQHTNPASAHPTHHDRDKDTNKFALLPRRVVLLIRGIDVVLDRMERILG</sequence>
<reference evidence="4" key="2">
    <citation type="submission" date="2015-01" db="EMBL/GenBank/DDBJ databases">
        <title>Evolutionary Origins and Diversification of the Mycorrhizal Mutualists.</title>
        <authorList>
            <consortium name="DOE Joint Genome Institute"/>
            <consortium name="Mycorrhizal Genomics Consortium"/>
            <person name="Kohler A."/>
            <person name="Kuo A."/>
            <person name="Nagy L.G."/>
            <person name="Floudas D."/>
            <person name="Copeland A."/>
            <person name="Barry K.W."/>
            <person name="Cichocki N."/>
            <person name="Veneault-Fourrey C."/>
            <person name="LaButti K."/>
            <person name="Lindquist E.A."/>
            <person name="Lipzen A."/>
            <person name="Lundell T."/>
            <person name="Morin E."/>
            <person name="Murat C."/>
            <person name="Riley R."/>
            <person name="Ohm R."/>
            <person name="Sun H."/>
            <person name="Tunlid A."/>
            <person name="Henrissat B."/>
            <person name="Grigoriev I.V."/>
            <person name="Hibbett D.S."/>
            <person name="Martin F."/>
        </authorList>
    </citation>
    <scope>NUCLEOTIDE SEQUENCE [LARGE SCALE GENOMIC DNA]</scope>
    <source>
        <strain evidence="4">UH-Slu-Lm8-n1</strain>
    </source>
</reference>
<dbReference type="InterPro" id="IPR018253">
    <property type="entry name" value="DnaJ_domain_CS"/>
</dbReference>
<dbReference type="Proteomes" id="UP000054485">
    <property type="component" value="Unassembled WGS sequence"/>
</dbReference>
<dbReference type="PROSITE" id="PS00636">
    <property type="entry name" value="DNAJ_1"/>
    <property type="match status" value="1"/>
</dbReference>
<dbReference type="PRINTS" id="PR00625">
    <property type="entry name" value="JDOMAIN"/>
</dbReference>
<dbReference type="InterPro" id="IPR052763">
    <property type="entry name" value="DnaJ_C4"/>
</dbReference>
<evidence type="ECO:0000256" key="1">
    <source>
        <dbReference type="SAM" id="SignalP"/>
    </source>
</evidence>
<dbReference type="STRING" id="930992.A0A0D0ARU4"/>